<sequence>MNKSVLTQLIFFVLVLMGLNFFFHLHISIIGSLLLTLGLSFVMRLLQSNT</sequence>
<keyword evidence="1" id="KW-1133">Transmembrane helix</keyword>
<organism evidence="2 3">
    <name type="scientific">Bythopirellula polymerisocia</name>
    <dbReference type="NCBI Taxonomy" id="2528003"/>
    <lineage>
        <taxon>Bacteria</taxon>
        <taxon>Pseudomonadati</taxon>
        <taxon>Planctomycetota</taxon>
        <taxon>Planctomycetia</taxon>
        <taxon>Pirellulales</taxon>
        <taxon>Lacipirellulaceae</taxon>
        <taxon>Bythopirellula</taxon>
    </lineage>
</organism>
<proteinExistence type="predicted"/>
<keyword evidence="1" id="KW-0812">Transmembrane</keyword>
<name>A0A5C6CU73_9BACT</name>
<dbReference type="EMBL" id="SJPS01000002">
    <property type="protein sequence ID" value="TWU28072.1"/>
    <property type="molecule type" value="Genomic_DNA"/>
</dbReference>
<evidence type="ECO:0000256" key="1">
    <source>
        <dbReference type="SAM" id="Phobius"/>
    </source>
</evidence>
<dbReference type="Proteomes" id="UP000318437">
    <property type="component" value="Unassembled WGS sequence"/>
</dbReference>
<accession>A0A5C6CU73</accession>
<gene>
    <name evidence="2" type="ORF">Pla144_13590</name>
</gene>
<feature type="transmembrane region" description="Helical" evidence="1">
    <location>
        <begin position="5"/>
        <end position="23"/>
    </location>
</feature>
<evidence type="ECO:0000313" key="3">
    <source>
        <dbReference type="Proteomes" id="UP000318437"/>
    </source>
</evidence>
<evidence type="ECO:0000313" key="2">
    <source>
        <dbReference type="EMBL" id="TWU28072.1"/>
    </source>
</evidence>
<keyword evidence="3" id="KW-1185">Reference proteome</keyword>
<reference evidence="2 3" key="1">
    <citation type="submission" date="2019-02" db="EMBL/GenBank/DDBJ databases">
        <title>Deep-cultivation of Planctomycetes and their phenomic and genomic characterization uncovers novel biology.</title>
        <authorList>
            <person name="Wiegand S."/>
            <person name="Jogler M."/>
            <person name="Boedeker C."/>
            <person name="Pinto D."/>
            <person name="Vollmers J."/>
            <person name="Rivas-Marin E."/>
            <person name="Kohn T."/>
            <person name="Peeters S.H."/>
            <person name="Heuer A."/>
            <person name="Rast P."/>
            <person name="Oberbeckmann S."/>
            <person name="Bunk B."/>
            <person name="Jeske O."/>
            <person name="Meyerdierks A."/>
            <person name="Storesund J.E."/>
            <person name="Kallscheuer N."/>
            <person name="Luecker S."/>
            <person name="Lage O.M."/>
            <person name="Pohl T."/>
            <person name="Merkel B.J."/>
            <person name="Hornburger P."/>
            <person name="Mueller R.-W."/>
            <person name="Bruemmer F."/>
            <person name="Labrenz M."/>
            <person name="Spormann A.M."/>
            <person name="Op Den Camp H."/>
            <person name="Overmann J."/>
            <person name="Amann R."/>
            <person name="Jetten M.S.M."/>
            <person name="Mascher T."/>
            <person name="Medema M.H."/>
            <person name="Devos D.P."/>
            <person name="Kaster A.-K."/>
            <person name="Ovreas L."/>
            <person name="Rohde M."/>
            <person name="Galperin M.Y."/>
            <person name="Jogler C."/>
        </authorList>
    </citation>
    <scope>NUCLEOTIDE SEQUENCE [LARGE SCALE GENOMIC DNA]</scope>
    <source>
        <strain evidence="2 3">Pla144</strain>
    </source>
</reference>
<keyword evidence="1" id="KW-0472">Membrane</keyword>
<dbReference type="AlphaFoldDB" id="A0A5C6CU73"/>
<protein>
    <submittedName>
        <fullName evidence="2">Uncharacterized protein</fullName>
    </submittedName>
</protein>
<comment type="caution">
    <text evidence="2">The sequence shown here is derived from an EMBL/GenBank/DDBJ whole genome shotgun (WGS) entry which is preliminary data.</text>
</comment>